<keyword evidence="2" id="KW-0288">FMN</keyword>
<dbReference type="Proteomes" id="UP000001558">
    <property type="component" value="Chromosome"/>
</dbReference>
<keyword evidence="5" id="KW-1185">Reference proteome</keyword>
<dbReference type="eggNOG" id="COG0716">
    <property type="taxonomic scope" value="Bacteria"/>
</dbReference>
<dbReference type="Gene3D" id="3.40.50.360">
    <property type="match status" value="1"/>
</dbReference>
<keyword evidence="1" id="KW-0285">Flavoprotein</keyword>
<reference evidence="4 5" key="1">
    <citation type="submission" date="2007-03" db="EMBL/GenBank/DDBJ databases">
        <title>Complete sequence of Shewanella loihica PV-4.</title>
        <authorList>
            <consortium name="US DOE Joint Genome Institute"/>
            <person name="Copeland A."/>
            <person name="Lucas S."/>
            <person name="Lapidus A."/>
            <person name="Barry K."/>
            <person name="Detter J.C."/>
            <person name="Glavina del Rio T."/>
            <person name="Hammon N."/>
            <person name="Israni S."/>
            <person name="Dalin E."/>
            <person name="Tice H."/>
            <person name="Pitluck S."/>
            <person name="Chain P."/>
            <person name="Malfatti S."/>
            <person name="Shin M."/>
            <person name="Vergez L."/>
            <person name="Schmutz J."/>
            <person name="Larimer F."/>
            <person name="Land M."/>
            <person name="Hauser L."/>
            <person name="Kyrpides N."/>
            <person name="Mikhailova N."/>
            <person name="Romine M.F."/>
            <person name="Serres G."/>
            <person name="Fredrickson J."/>
            <person name="Tiedje J."/>
            <person name="Richardson P."/>
        </authorList>
    </citation>
    <scope>NUCLEOTIDE SEQUENCE [LARGE SCALE GENOMIC DNA]</scope>
    <source>
        <strain evidence="5">ATCC BAA-1088 / PV-4</strain>
    </source>
</reference>
<dbReference type="OrthoDB" id="9806505at2"/>
<evidence type="ECO:0000256" key="1">
    <source>
        <dbReference type="ARBA" id="ARBA00022630"/>
    </source>
</evidence>
<dbReference type="PANTHER" id="PTHR39201">
    <property type="entry name" value="EXPORTED PROTEIN-RELATED"/>
    <property type="match status" value="1"/>
</dbReference>
<organism evidence="4 5">
    <name type="scientific">Shewanella loihica (strain ATCC BAA-1088 / PV-4)</name>
    <dbReference type="NCBI Taxonomy" id="323850"/>
    <lineage>
        <taxon>Bacteria</taxon>
        <taxon>Pseudomonadati</taxon>
        <taxon>Pseudomonadota</taxon>
        <taxon>Gammaproteobacteria</taxon>
        <taxon>Alteromonadales</taxon>
        <taxon>Shewanellaceae</taxon>
        <taxon>Shewanella</taxon>
    </lineage>
</organism>
<sequence length="218" mass="24370" precursor="true">MGRWILIGLLIALALVTLIALVVTRIENAQYTKNRSHLSSTPTGRAAKVNTVIVVFSRSGNTGVLADHIALQTAGHVYEISAESYQLGISGWINALKDARSNVADITPSHIDLEPYDTVFLGSPIWLYSPAPPIWQFVKDNDFTGKNVVLFNTFNSKFKQQYIDDFAKLVFAKGAKSFKHRYVKRGRMGDQISQQQMLKEFDAQSTEVKQVGHVYVNH</sequence>
<evidence type="ECO:0000256" key="2">
    <source>
        <dbReference type="ARBA" id="ARBA00022643"/>
    </source>
</evidence>
<dbReference type="KEGG" id="slo:Shew_1980"/>
<dbReference type="GO" id="GO:0010181">
    <property type="term" value="F:FMN binding"/>
    <property type="evidence" value="ECO:0007669"/>
    <property type="project" value="InterPro"/>
</dbReference>
<dbReference type="SUPFAM" id="SSF52218">
    <property type="entry name" value="Flavoproteins"/>
    <property type="match status" value="1"/>
</dbReference>
<evidence type="ECO:0000313" key="5">
    <source>
        <dbReference type="Proteomes" id="UP000001558"/>
    </source>
</evidence>
<dbReference type="HOGENOM" id="CLU_068890_1_2_6"/>
<dbReference type="RefSeq" id="WP_011865778.1">
    <property type="nucleotide sequence ID" value="NC_009092.1"/>
</dbReference>
<dbReference type="PANTHER" id="PTHR39201:SF1">
    <property type="entry name" value="FLAVODOXIN-LIKE DOMAIN-CONTAINING PROTEIN"/>
    <property type="match status" value="1"/>
</dbReference>
<dbReference type="AlphaFoldDB" id="A3QEE8"/>
<dbReference type="Pfam" id="PF12682">
    <property type="entry name" value="Flavodoxin_4"/>
    <property type="match status" value="1"/>
</dbReference>
<proteinExistence type="predicted"/>
<dbReference type="EMBL" id="CP000606">
    <property type="protein sequence ID" value="ABO23846.1"/>
    <property type="molecule type" value="Genomic_DNA"/>
</dbReference>
<evidence type="ECO:0000313" key="4">
    <source>
        <dbReference type="EMBL" id="ABO23846.1"/>
    </source>
</evidence>
<dbReference type="InterPro" id="IPR008254">
    <property type="entry name" value="Flavodoxin/NO_synth"/>
</dbReference>
<name>A3QEE8_SHELP</name>
<dbReference type="STRING" id="323850.Shew_1980"/>
<evidence type="ECO:0000259" key="3">
    <source>
        <dbReference type="Pfam" id="PF12682"/>
    </source>
</evidence>
<dbReference type="InterPro" id="IPR029039">
    <property type="entry name" value="Flavoprotein-like_sf"/>
</dbReference>
<gene>
    <name evidence="4" type="ordered locus">Shew_1980</name>
</gene>
<protein>
    <recommendedName>
        <fullName evidence="3">Flavodoxin-like domain-containing protein</fullName>
    </recommendedName>
</protein>
<feature type="domain" description="Flavodoxin-like" evidence="3">
    <location>
        <begin position="52"/>
        <end position="156"/>
    </location>
</feature>
<accession>A3QEE8</accession>